<dbReference type="InterPro" id="IPR050951">
    <property type="entry name" value="Retrovirus_Pol_polyprotein"/>
</dbReference>
<reference evidence="1" key="1">
    <citation type="submission" date="2020-04" db="EMBL/GenBank/DDBJ databases">
        <authorList>
            <person name="Alioto T."/>
            <person name="Alioto T."/>
            <person name="Gomez Garrido J."/>
        </authorList>
    </citation>
    <scope>NUCLEOTIDE SEQUENCE</scope>
    <source>
        <strain evidence="1">A484AB</strain>
    </source>
</reference>
<gene>
    <name evidence="1" type="ORF">PACLA_8A084354</name>
</gene>
<dbReference type="OrthoDB" id="10068564at2759"/>
<sequence length="163" mass="18708">MPARIERWGLRLQQYDFDTQHRPGVGNPEDVLSRQPLQECSEKSASNVADQYVNFVEQHSVPVAMNIKDIMVATKKDHQLQIAISNIQSGKWTKASDLFSVRHELSVTNNGQLLRSTQIVMPSKLRMETLKHAHKGHPGIVKIKQALRTKVWWPKIEKDSKDY</sequence>
<evidence type="ECO:0000313" key="1">
    <source>
        <dbReference type="EMBL" id="CAB4013127.1"/>
    </source>
</evidence>
<feature type="non-terminal residue" evidence="1">
    <location>
        <position position="163"/>
    </location>
</feature>
<name>A0A6S7I7M1_PARCT</name>
<dbReference type="EMBL" id="CACRXK020007765">
    <property type="protein sequence ID" value="CAB4013127.1"/>
    <property type="molecule type" value="Genomic_DNA"/>
</dbReference>
<dbReference type="AlphaFoldDB" id="A0A6S7I7M1"/>
<accession>A0A6S7I7M1</accession>
<dbReference type="PANTHER" id="PTHR37984">
    <property type="entry name" value="PROTEIN CBG26694"/>
    <property type="match status" value="1"/>
</dbReference>
<dbReference type="Proteomes" id="UP001152795">
    <property type="component" value="Unassembled WGS sequence"/>
</dbReference>
<keyword evidence="2" id="KW-1185">Reference proteome</keyword>
<dbReference type="Gene3D" id="1.10.340.70">
    <property type="match status" value="1"/>
</dbReference>
<dbReference type="Pfam" id="PF17921">
    <property type="entry name" value="Integrase_H2C2"/>
    <property type="match status" value="1"/>
</dbReference>
<comment type="caution">
    <text evidence="1">The sequence shown here is derived from an EMBL/GenBank/DDBJ whole genome shotgun (WGS) entry which is preliminary data.</text>
</comment>
<protein>
    <submittedName>
        <fullName evidence="1">Uncharacterized protein</fullName>
    </submittedName>
</protein>
<dbReference type="InterPro" id="IPR041588">
    <property type="entry name" value="Integrase_H2C2"/>
</dbReference>
<proteinExistence type="predicted"/>
<dbReference type="PANTHER" id="PTHR37984:SF11">
    <property type="entry name" value="INTEGRASE CATALYTIC DOMAIN-CONTAINING PROTEIN"/>
    <property type="match status" value="1"/>
</dbReference>
<organism evidence="1 2">
    <name type="scientific">Paramuricea clavata</name>
    <name type="common">Red gorgonian</name>
    <name type="synonym">Violescent sea-whip</name>
    <dbReference type="NCBI Taxonomy" id="317549"/>
    <lineage>
        <taxon>Eukaryota</taxon>
        <taxon>Metazoa</taxon>
        <taxon>Cnidaria</taxon>
        <taxon>Anthozoa</taxon>
        <taxon>Octocorallia</taxon>
        <taxon>Malacalcyonacea</taxon>
        <taxon>Plexauridae</taxon>
        <taxon>Paramuricea</taxon>
    </lineage>
</organism>
<evidence type="ECO:0000313" key="2">
    <source>
        <dbReference type="Proteomes" id="UP001152795"/>
    </source>
</evidence>